<dbReference type="AlphaFoldDB" id="A0A395LVF2"/>
<name>A0A395LVF2_9BACT</name>
<reference evidence="1 2" key="1">
    <citation type="journal article" date="2011" name="ISME J.">
        <title>Community ecology of hot spring cyanobacterial mats: predominant populations and their functional potential.</title>
        <authorList>
            <person name="Klatt C.G."/>
            <person name="Wood J.M."/>
            <person name="Rusch D.B."/>
            <person name="Bateson M.M."/>
            <person name="Hamamura N."/>
            <person name="Heidelberg J.F."/>
            <person name="Grossman A.R."/>
            <person name="Bhaya D."/>
            <person name="Cohan F.M."/>
            <person name="Kuhl M."/>
            <person name="Bryant D.A."/>
            <person name="Ward D.M."/>
        </authorList>
    </citation>
    <scope>NUCLEOTIDE SEQUENCE [LARGE SCALE GENOMIC DNA]</scope>
    <source>
        <strain evidence="1">OS</strain>
    </source>
</reference>
<accession>A0A395LVF2</accession>
<dbReference type="Proteomes" id="UP000266389">
    <property type="component" value="Unassembled WGS sequence"/>
</dbReference>
<dbReference type="Pfam" id="PF03745">
    <property type="entry name" value="DUF309"/>
    <property type="match status" value="1"/>
</dbReference>
<proteinExistence type="predicted"/>
<dbReference type="Gene3D" id="1.10.3450.10">
    <property type="entry name" value="TTHA0068-like"/>
    <property type="match status" value="1"/>
</dbReference>
<gene>
    <name evidence="1" type="ORF">D0433_14705</name>
</gene>
<dbReference type="InterPro" id="IPR023203">
    <property type="entry name" value="TTHA0068_sf"/>
</dbReference>
<dbReference type="EMBL" id="PHFL01000079">
    <property type="protein sequence ID" value="RFM22732.1"/>
    <property type="molecule type" value="Genomic_DNA"/>
</dbReference>
<sequence>MSGSSNAPRKRLPEEIVSLQEPVLSDLQRAHFLDGIAKFNGGAYWEAHEAWEHTWQAMTDDAEIFIRGLVQLAAALHCLQTNRRECADRNFAKAYPKLRVVPNQFMGIDVAALRAFIEAYQAAPNPDMRCQIRFVSSSTS</sequence>
<dbReference type="PANTHER" id="PTHR34796:SF1">
    <property type="entry name" value="EXPRESSED PROTEIN"/>
    <property type="match status" value="1"/>
</dbReference>
<dbReference type="SUPFAM" id="SSF140663">
    <property type="entry name" value="TTHA0068-like"/>
    <property type="match status" value="1"/>
</dbReference>
<comment type="caution">
    <text evidence="1">The sequence shown here is derived from an EMBL/GenBank/DDBJ whole genome shotgun (WGS) entry which is preliminary data.</text>
</comment>
<evidence type="ECO:0000313" key="1">
    <source>
        <dbReference type="EMBL" id="RFM22732.1"/>
    </source>
</evidence>
<dbReference type="InterPro" id="IPR005500">
    <property type="entry name" value="DUF309"/>
</dbReference>
<protein>
    <submittedName>
        <fullName evidence="1">DUF309 domain-containing protein</fullName>
    </submittedName>
</protein>
<organism evidence="1 2">
    <name type="scientific">Candidatus Thermochlorobacter aerophilus</name>
    <dbReference type="NCBI Taxonomy" id="1868324"/>
    <lineage>
        <taxon>Bacteria</taxon>
        <taxon>Pseudomonadati</taxon>
        <taxon>Chlorobiota</taxon>
        <taxon>Chlorobiia</taxon>
        <taxon>Chlorobiales</taxon>
        <taxon>Candidatus Thermochlorobacteriaceae</taxon>
        <taxon>Candidatus Thermochlorobacter</taxon>
    </lineage>
</organism>
<evidence type="ECO:0000313" key="2">
    <source>
        <dbReference type="Proteomes" id="UP000266389"/>
    </source>
</evidence>
<dbReference type="PANTHER" id="PTHR34796">
    <property type="entry name" value="EXPRESSED PROTEIN"/>
    <property type="match status" value="1"/>
</dbReference>